<evidence type="ECO:0000313" key="2">
    <source>
        <dbReference type="Proteomes" id="UP000886998"/>
    </source>
</evidence>
<sequence length="143" mass="16238">MESVTSCKIFYRMEKKLKAVPLGFRGSSIPYKEFEDERGSTSEEVKEEPLISFSHISHCLDTHQVHLQRCTSVAVRTTSGSALQWLFGLQVSSYQKLPGHYQVYLQRCSSGAVQTKFSHISQALDIIKSTYSDALRWLFGLQV</sequence>
<protein>
    <submittedName>
        <fullName evidence="1">Uncharacterized protein</fullName>
    </submittedName>
</protein>
<evidence type="ECO:0000313" key="1">
    <source>
        <dbReference type="EMBL" id="GFY72196.1"/>
    </source>
</evidence>
<keyword evidence="2" id="KW-1185">Reference proteome</keyword>
<organism evidence="1 2">
    <name type="scientific">Trichonephila inaurata madagascariensis</name>
    <dbReference type="NCBI Taxonomy" id="2747483"/>
    <lineage>
        <taxon>Eukaryota</taxon>
        <taxon>Metazoa</taxon>
        <taxon>Ecdysozoa</taxon>
        <taxon>Arthropoda</taxon>
        <taxon>Chelicerata</taxon>
        <taxon>Arachnida</taxon>
        <taxon>Araneae</taxon>
        <taxon>Araneomorphae</taxon>
        <taxon>Entelegynae</taxon>
        <taxon>Araneoidea</taxon>
        <taxon>Nephilidae</taxon>
        <taxon>Trichonephila</taxon>
        <taxon>Trichonephila inaurata</taxon>
    </lineage>
</organism>
<proteinExistence type="predicted"/>
<dbReference type="AlphaFoldDB" id="A0A8X6YJP7"/>
<gene>
    <name evidence="1" type="ORF">TNIN_115151</name>
</gene>
<dbReference type="Proteomes" id="UP000886998">
    <property type="component" value="Unassembled WGS sequence"/>
</dbReference>
<dbReference type="EMBL" id="BMAV01019275">
    <property type="protein sequence ID" value="GFY72196.1"/>
    <property type="molecule type" value="Genomic_DNA"/>
</dbReference>
<reference evidence="1" key="1">
    <citation type="submission" date="2020-08" db="EMBL/GenBank/DDBJ databases">
        <title>Multicomponent nature underlies the extraordinary mechanical properties of spider dragline silk.</title>
        <authorList>
            <person name="Kono N."/>
            <person name="Nakamura H."/>
            <person name="Mori M."/>
            <person name="Yoshida Y."/>
            <person name="Ohtoshi R."/>
            <person name="Malay A.D."/>
            <person name="Moran D.A.P."/>
            <person name="Tomita M."/>
            <person name="Numata K."/>
            <person name="Arakawa K."/>
        </authorList>
    </citation>
    <scope>NUCLEOTIDE SEQUENCE</scope>
</reference>
<name>A0A8X6YJP7_9ARAC</name>
<accession>A0A8X6YJP7</accession>
<comment type="caution">
    <text evidence="1">The sequence shown here is derived from an EMBL/GenBank/DDBJ whole genome shotgun (WGS) entry which is preliminary data.</text>
</comment>